<keyword evidence="1" id="KW-0812">Transmembrane</keyword>
<keyword evidence="1" id="KW-1133">Transmembrane helix</keyword>
<evidence type="ECO:0000313" key="2">
    <source>
        <dbReference type="EMBL" id="KAL1549617.1"/>
    </source>
</evidence>
<accession>A0ABD1H036</accession>
<dbReference type="Proteomes" id="UP001567538">
    <property type="component" value="Unassembled WGS sequence"/>
</dbReference>
<sequence length="210" mass="23412">MQTSLRLLSDPHFLHDNVKIPSYHSNLNYPNRILAARKTTIVGAVNRRNRYGMIAKSGKLMLESAYIIASHLRILPEPVDSILREFGAGNGGRNGFWSGFGRGGSDGWRRRRKTRLVWVGILVILGAVGLWWIVGKELALDSDAFFGGLGLVLFGISVEGWRRGARDWILGFCCCAFLVGLVSTKADFPVWLKNIESLKKGPKRKKGRAF</sequence>
<name>A0ABD1H036_SALDI</name>
<gene>
    <name evidence="2" type="ORF">AAHA92_17697</name>
</gene>
<organism evidence="2 3">
    <name type="scientific">Salvia divinorum</name>
    <name type="common">Maria pastora</name>
    <name type="synonym">Diviner's sage</name>
    <dbReference type="NCBI Taxonomy" id="28513"/>
    <lineage>
        <taxon>Eukaryota</taxon>
        <taxon>Viridiplantae</taxon>
        <taxon>Streptophyta</taxon>
        <taxon>Embryophyta</taxon>
        <taxon>Tracheophyta</taxon>
        <taxon>Spermatophyta</taxon>
        <taxon>Magnoliopsida</taxon>
        <taxon>eudicotyledons</taxon>
        <taxon>Gunneridae</taxon>
        <taxon>Pentapetalae</taxon>
        <taxon>asterids</taxon>
        <taxon>lamiids</taxon>
        <taxon>Lamiales</taxon>
        <taxon>Lamiaceae</taxon>
        <taxon>Nepetoideae</taxon>
        <taxon>Mentheae</taxon>
        <taxon>Salviinae</taxon>
        <taxon>Salvia</taxon>
        <taxon>Salvia subgen. Calosphace</taxon>
    </lineage>
</organism>
<keyword evidence="3" id="KW-1185">Reference proteome</keyword>
<proteinExistence type="predicted"/>
<dbReference type="EMBL" id="JBEAFC010000007">
    <property type="protein sequence ID" value="KAL1549617.1"/>
    <property type="molecule type" value="Genomic_DNA"/>
</dbReference>
<reference evidence="2 3" key="1">
    <citation type="submission" date="2024-06" db="EMBL/GenBank/DDBJ databases">
        <title>A chromosome level genome sequence of Diviner's sage (Salvia divinorum).</title>
        <authorList>
            <person name="Ford S.A."/>
            <person name="Ro D.-K."/>
            <person name="Ness R.W."/>
            <person name="Phillips M.A."/>
        </authorList>
    </citation>
    <scope>NUCLEOTIDE SEQUENCE [LARGE SCALE GENOMIC DNA]</scope>
    <source>
        <strain evidence="2">SAF-2024a</strain>
        <tissue evidence="2">Leaf</tissue>
    </source>
</reference>
<evidence type="ECO:0000256" key="1">
    <source>
        <dbReference type="SAM" id="Phobius"/>
    </source>
</evidence>
<comment type="caution">
    <text evidence="2">The sequence shown here is derived from an EMBL/GenBank/DDBJ whole genome shotgun (WGS) entry which is preliminary data.</text>
</comment>
<protein>
    <submittedName>
        <fullName evidence="2">Uncharacterized protein</fullName>
    </submittedName>
</protein>
<feature type="transmembrane region" description="Helical" evidence="1">
    <location>
        <begin position="145"/>
        <end position="161"/>
    </location>
</feature>
<feature type="transmembrane region" description="Helical" evidence="1">
    <location>
        <begin position="116"/>
        <end position="133"/>
    </location>
</feature>
<dbReference type="AlphaFoldDB" id="A0ABD1H036"/>
<feature type="transmembrane region" description="Helical" evidence="1">
    <location>
        <begin position="168"/>
        <end position="186"/>
    </location>
</feature>
<evidence type="ECO:0000313" key="3">
    <source>
        <dbReference type="Proteomes" id="UP001567538"/>
    </source>
</evidence>
<keyword evidence="1" id="KW-0472">Membrane</keyword>